<feature type="transmembrane region" description="Helical" evidence="6">
    <location>
        <begin position="393"/>
        <end position="411"/>
    </location>
</feature>
<dbReference type="GO" id="GO:0009246">
    <property type="term" value="P:enterobacterial common antigen biosynthetic process"/>
    <property type="evidence" value="ECO:0007669"/>
    <property type="project" value="InterPro"/>
</dbReference>
<keyword evidence="3 6" id="KW-0812">Transmembrane</keyword>
<keyword evidence="4 6" id="KW-1133">Transmembrane helix</keyword>
<proteinExistence type="predicted"/>
<dbReference type="PANTHER" id="PTHR30250:SF30">
    <property type="entry name" value="LIPID III FLIPPASE"/>
    <property type="match status" value="1"/>
</dbReference>
<feature type="transmembrane region" description="Helical" evidence="6">
    <location>
        <begin position="177"/>
        <end position="196"/>
    </location>
</feature>
<feature type="transmembrane region" description="Helical" evidence="6">
    <location>
        <begin position="334"/>
        <end position="354"/>
    </location>
</feature>
<feature type="transmembrane region" description="Helical" evidence="6">
    <location>
        <begin position="149"/>
        <end position="171"/>
    </location>
</feature>
<feature type="transmembrane region" description="Helical" evidence="6">
    <location>
        <begin position="42"/>
        <end position="64"/>
    </location>
</feature>
<dbReference type="GO" id="GO:0005886">
    <property type="term" value="C:plasma membrane"/>
    <property type="evidence" value="ECO:0007669"/>
    <property type="project" value="UniProtKB-SubCell"/>
</dbReference>
<comment type="caution">
    <text evidence="7">The sequence shown here is derived from an EMBL/GenBank/DDBJ whole genome shotgun (WGS) entry which is preliminary data.</text>
</comment>
<evidence type="ECO:0000256" key="5">
    <source>
        <dbReference type="ARBA" id="ARBA00023136"/>
    </source>
</evidence>
<dbReference type="Pfam" id="PF01943">
    <property type="entry name" value="Polysacc_synt"/>
    <property type="match status" value="1"/>
</dbReference>
<dbReference type="CDD" id="cd13125">
    <property type="entry name" value="MATE_like_10"/>
    <property type="match status" value="1"/>
</dbReference>
<feature type="transmembrane region" description="Helical" evidence="6">
    <location>
        <begin position="117"/>
        <end position="137"/>
    </location>
</feature>
<feature type="transmembrane region" description="Helical" evidence="6">
    <location>
        <begin position="361"/>
        <end position="381"/>
    </location>
</feature>
<evidence type="ECO:0000256" key="2">
    <source>
        <dbReference type="ARBA" id="ARBA00022475"/>
    </source>
</evidence>
<organism evidence="7 8">
    <name type="scientific">Otariodibacter oris</name>
    <dbReference type="NCBI Taxonomy" id="1032623"/>
    <lineage>
        <taxon>Bacteria</taxon>
        <taxon>Pseudomonadati</taxon>
        <taxon>Pseudomonadota</taxon>
        <taxon>Gammaproteobacteria</taxon>
        <taxon>Pasteurellales</taxon>
        <taxon>Pasteurellaceae</taxon>
        <taxon>Otariodibacter</taxon>
    </lineage>
</organism>
<evidence type="ECO:0000256" key="3">
    <source>
        <dbReference type="ARBA" id="ARBA00022692"/>
    </source>
</evidence>
<dbReference type="InterPro" id="IPR002797">
    <property type="entry name" value="Polysacc_synth"/>
</dbReference>
<dbReference type="InterPro" id="IPR044550">
    <property type="entry name" value="WzxE"/>
</dbReference>
<feature type="transmembrane region" description="Helical" evidence="6">
    <location>
        <begin position="9"/>
        <end position="30"/>
    </location>
</feature>
<sequence length="422" mass="46940">MMNKLANTTLWIFSATAIKMVVGLAMIKLFTLKFGTEGLGLAANFMTFLTVLGVLSGAGIFNGVTKFVASFENNPQKLSETLSTASWIILSFSIFLLVVLTIFASEISQWLFYSDEYQIVILYIAIIQIVLAIGYYFSAILKGFQDAKGNAVSLIISAVLGLVLFLGLLFWGNYNSAVIGLAVVPLFVAIPAGVFLKPIFKQLLPHSFSISLAKQLLKYSVMVLITAITIPLAYFFLRDLLFQYHSLQAVGLWQGMTKISDAYLQFITAIFSVYLLPIFAKSKTKKVIKQQVKSMLVKVSIAMIGLSILIYVCRSWIILLLYSAEFSSIESLFSWQLVGDFFKVLSYIFGYLIVAKTALKLYVLAEIFQLALLLLFGYFFIPNGAELGATQAYGLTYFCYFVCCCVGFYVYQRRGNVGSETV</sequence>
<dbReference type="RefSeq" id="WP_229583609.1">
    <property type="nucleotide sequence ID" value="NZ_CP016604.1"/>
</dbReference>
<keyword evidence="2" id="KW-1003">Cell membrane</keyword>
<keyword evidence="8" id="KW-1185">Reference proteome</keyword>
<evidence type="ECO:0000313" key="8">
    <source>
        <dbReference type="Proteomes" id="UP000280099"/>
    </source>
</evidence>
<evidence type="ECO:0000313" key="7">
    <source>
        <dbReference type="EMBL" id="RKR70508.1"/>
    </source>
</evidence>
<dbReference type="InterPro" id="IPR050833">
    <property type="entry name" value="Poly_Biosynth_Transport"/>
</dbReference>
<name>A0A420XEE2_9PAST</name>
<dbReference type="AlphaFoldDB" id="A0A420XEE2"/>
<reference evidence="7 8" key="1">
    <citation type="submission" date="2018-10" db="EMBL/GenBank/DDBJ databases">
        <title>Genomic Encyclopedia of Type Strains, Phase IV (KMG-IV): sequencing the most valuable type-strain genomes for metagenomic binning, comparative biology and taxonomic classification.</title>
        <authorList>
            <person name="Goeker M."/>
        </authorList>
    </citation>
    <scope>NUCLEOTIDE SEQUENCE [LARGE SCALE GENOMIC DNA]</scope>
    <source>
        <strain evidence="7 8">DSM 23800</strain>
    </source>
</reference>
<feature type="transmembrane region" description="Helical" evidence="6">
    <location>
        <begin position="85"/>
        <end position="105"/>
    </location>
</feature>
<dbReference type="Proteomes" id="UP000280099">
    <property type="component" value="Unassembled WGS sequence"/>
</dbReference>
<evidence type="ECO:0000256" key="4">
    <source>
        <dbReference type="ARBA" id="ARBA00022989"/>
    </source>
</evidence>
<gene>
    <name evidence="7" type="ORF">DES31_1952</name>
</gene>
<feature type="transmembrane region" description="Helical" evidence="6">
    <location>
        <begin position="301"/>
        <end position="322"/>
    </location>
</feature>
<accession>A0A420XEE2</accession>
<keyword evidence="5 6" id="KW-0472">Membrane</keyword>
<feature type="transmembrane region" description="Helical" evidence="6">
    <location>
        <begin position="216"/>
        <end position="237"/>
    </location>
</feature>
<dbReference type="PANTHER" id="PTHR30250">
    <property type="entry name" value="PST FAMILY PREDICTED COLANIC ACID TRANSPORTER"/>
    <property type="match status" value="1"/>
</dbReference>
<evidence type="ECO:0000256" key="6">
    <source>
        <dbReference type="SAM" id="Phobius"/>
    </source>
</evidence>
<evidence type="ECO:0000256" key="1">
    <source>
        <dbReference type="ARBA" id="ARBA00004651"/>
    </source>
</evidence>
<comment type="subcellular location">
    <subcellularLocation>
        <location evidence="1">Cell membrane</location>
        <topology evidence="1">Multi-pass membrane protein</topology>
    </subcellularLocation>
</comment>
<protein>
    <submittedName>
        <fullName evidence="7">Antigen flippase</fullName>
    </submittedName>
</protein>
<dbReference type="NCBIfam" id="NF011679">
    <property type="entry name" value="PRK15099.1"/>
    <property type="match status" value="1"/>
</dbReference>
<dbReference type="EMBL" id="RBJC01000012">
    <property type="protein sequence ID" value="RKR70508.1"/>
    <property type="molecule type" value="Genomic_DNA"/>
</dbReference>
<feature type="transmembrane region" description="Helical" evidence="6">
    <location>
        <begin position="262"/>
        <end position="280"/>
    </location>
</feature>